<dbReference type="EMBL" id="BMZC01000004">
    <property type="protein sequence ID" value="GGZ59727.1"/>
    <property type="molecule type" value="Genomic_DNA"/>
</dbReference>
<evidence type="ECO:0000313" key="2">
    <source>
        <dbReference type="EMBL" id="GGZ59727.1"/>
    </source>
</evidence>
<protein>
    <recommendedName>
        <fullName evidence="4">Porin</fullName>
    </recommendedName>
</protein>
<proteinExistence type="predicted"/>
<feature type="chain" id="PRO_5034261199" description="Porin" evidence="1">
    <location>
        <begin position="19"/>
        <end position="344"/>
    </location>
</feature>
<dbReference type="RefSeq" id="WP_191865791.1">
    <property type="nucleotide sequence ID" value="NZ_BMZC01000004.1"/>
</dbReference>
<evidence type="ECO:0008006" key="4">
    <source>
        <dbReference type="Google" id="ProtNLM"/>
    </source>
</evidence>
<comment type="caution">
    <text evidence="2">The sequence shown here is derived from an EMBL/GenBank/DDBJ whole genome shotgun (WGS) entry which is preliminary data.</text>
</comment>
<feature type="signal peptide" evidence="1">
    <location>
        <begin position="1"/>
        <end position="18"/>
    </location>
</feature>
<sequence>MRKLIGAITLVLTSAANAASEKDLDVFGGVLLRYENEQQHINIPDRERLRAIVRLGVKGEINNNWSAQGRLSTGLKNKQNVPAITIHRFNTQPQPDNDVFVERLFVTGRFENTTIFMGKIPWKTKQLSDAFWDRNLSPVGIHVDYQLSKQHQLQFASLKPLDGDSDFVGLMHIAQWNMSYTFDQIRLDVSPWFVDYQGEANAKYAKKDTQLDNQFLRLSSSLNYKGYQLGIDLGRSLKGFSQFEQFADQKNSMVVQLSQGKLKQAGDYAWHLRYLRVERFGVISEFAQNATARFATANLRGLDIRLRKKMARNWWLGARVSDMQTIKGEQEQGLRVRFEGQYTF</sequence>
<organism evidence="2 3">
    <name type="scientific">Paraglaciecola chathamensis</name>
    <dbReference type="NCBI Taxonomy" id="368405"/>
    <lineage>
        <taxon>Bacteria</taxon>
        <taxon>Pseudomonadati</taxon>
        <taxon>Pseudomonadota</taxon>
        <taxon>Gammaproteobacteria</taxon>
        <taxon>Alteromonadales</taxon>
        <taxon>Alteromonadaceae</taxon>
        <taxon>Paraglaciecola</taxon>
    </lineage>
</organism>
<dbReference type="Proteomes" id="UP000622604">
    <property type="component" value="Unassembled WGS sequence"/>
</dbReference>
<keyword evidence="1" id="KW-0732">Signal</keyword>
<reference evidence="2" key="1">
    <citation type="journal article" date="2014" name="Int. J. Syst. Evol. Microbiol.">
        <title>Complete genome sequence of Corynebacterium casei LMG S-19264T (=DSM 44701T), isolated from a smear-ripened cheese.</title>
        <authorList>
            <consortium name="US DOE Joint Genome Institute (JGI-PGF)"/>
            <person name="Walter F."/>
            <person name="Albersmeier A."/>
            <person name="Kalinowski J."/>
            <person name="Ruckert C."/>
        </authorList>
    </citation>
    <scope>NUCLEOTIDE SEQUENCE</scope>
    <source>
        <strain evidence="2">KCTC 32337</strain>
    </source>
</reference>
<evidence type="ECO:0000256" key="1">
    <source>
        <dbReference type="SAM" id="SignalP"/>
    </source>
</evidence>
<name>A0A8H9M0J9_9ALTE</name>
<reference evidence="2" key="2">
    <citation type="submission" date="2020-09" db="EMBL/GenBank/DDBJ databases">
        <authorList>
            <person name="Sun Q."/>
            <person name="Kim S."/>
        </authorList>
    </citation>
    <scope>NUCLEOTIDE SEQUENCE</scope>
    <source>
        <strain evidence="2">KCTC 32337</strain>
    </source>
</reference>
<dbReference type="AlphaFoldDB" id="A0A8H9M0J9"/>
<accession>A0A8H9M0J9</accession>
<evidence type="ECO:0000313" key="3">
    <source>
        <dbReference type="Proteomes" id="UP000622604"/>
    </source>
</evidence>
<gene>
    <name evidence="2" type="ORF">GCM10011274_17260</name>
</gene>